<sequence>MYLLRSYCPVDGLKKTTTKIVWRNQRLWRSYFELFWYTHHLFILFFIGFVVHGVERIIHHQTNVDAHNPEVCSKTTDKWGTADCPDPQFAGSGPHSWAWVLGPFILYSIERLIRLYRSLQRVVITKVISHPSRVFELQMKRKGFYARPGQYIFLHCPSISRFEWHPFTLTSAPHEDHFTVHVRRVGDWTEALAKKCHVDEGEFQEAWKMPRLALDGPFGTSSEDFVDYDVTVLIGTGMGVTPFASILKHMWHIHCDSRHRLPLQRVYLYWVCPDMAAFEWFQQLLQSLETQMAERGDPEFLQHNIYLTRGWDSGQAKNIMLHDRRSAADPVTGLQQKTHYGRPQWERIFTDLAHAHQGSKVGVFFCGPGALSTTLHKLCNRHSSSQGTKFYYNKEHF</sequence>
<dbReference type="InterPro" id="IPR000778">
    <property type="entry name" value="Cyt_b245_heavy_chain"/>
</dbReference>
<evidence type="ECO:0000256" key="3">
    <source>
        <dbReference type="ARBA" id="ARBA00022617"/>
    </source>
</evidence>
<evidence type="ECO:0000256" key="11">
    <source>
        <dbReference type="ARBA" id="ARBA00049908"/>
    </source>
</evidence>
<gene>
    <name evidence="14" type="ORF">BaRGS_00008583</name>
</gene>
<keyword evidence="6 12" id="KW-1133">Transmembrane helix</keyword>
<dbReference type="InterPro" id="IPR013121">
    <property type="entry name" value="Fe_red_NAD-bd_6"/>
</dbReference>
<dbReference type="Gene3D" id="3.40.50.80">
    <property type="entry name" value="Nucleotide-binding domain of ferredoxin-NADP reductase (FNR) module"/>
    <property type="match status" value="1"/>
</dbReference>
<evidence type="ECO:0000256" key="7">
    <source>
        <dbReference type="ARBA" id="ARBA00023002"/>
    </source>
</evidence>
<keyword evidence="2" id="KW-1003">Cell membrane</keyword>
<evidence type="ECO:0000256" key="9">
    <source>
        <dbReference type="ARBA" id="ARBA00023136"/>
    </source>
</evidence>
<dbReference type="CDD" id="cd06186">
    <property type="entry name" value="NOX_Duox_like_FAD_NADP"/>
    <property type="match status" value="1"/>
</dbReference>
<dbReference type="EMBL" id="JACVVK020000039">
    <property type="protein sequence ID" value="KAK7500036.1"/>
    <property type="molecule type" value="Genomic_DNA"/>
</dbReference>
<dbReference type="Gene3D" id="2.40.30.10">
    <property type="entry name" value="Translation factors"/>
    <property type="match status" value="1"/>
</dbReference>
<reference evidence="14 15" key="1">
    <citation type="journal article" date="2023" name="Sci. Data">
        <title>Genome assembly of the Korean intertidal mud-creeper Batillaria attramentaria.</title>
        <authorList>
            <person name="Patra A.K."/>
            <person name="Ho P.T."/>
            <person name="Jun S."/>
            <person name="Lee S.J."/>
            <person name="Kim Y."/>
            <person name="Won Y.J."/>
        </authorList>
    </citation>
    <scope>NUCLEOTIDE SEQUENCE [LARGE SCALE GENOMIC DNA]</scope>
    <source>
        <strain evidence="14">Wonlab-2016</strain>
    </source>
</reference>
<dbReference type="Proteomes" id="UP001519460">
    <property type="component" value="Unassembled WGS sequence"/>
</dbReference>
<comment type="caution">
    <text evidence="14">The sequence shown here is derived from an EMBL/GenBank/DDBJ whole genome shotgun (WGS) entry which is preliminary data.</text>
</comment>
<dbReference type="PANTHER" id="PTHR11972">
    <property type="entry name" value="NADPH OXIDASE"/>
    <property type="match status" value="1"/>
</dbReference>
<evidence type="ECO:0000256" key="8">
    <source>
        <dbReference type="ARBA" id="ARBA00023004"/>
    </source>
</evidence>
<comment type="catalytic activity">
    <reaction evidence="11">
        <text>NADPH + 2 O2 = 2 superoxide + NADP(+) + H(+)</text>
        <dbReference type="Rhea" id="RHEA:63180"/>
        <dbReference type="ChEBI" id="CHEBI:15378"/>
        <dbReference type="ChEBI" id="CHEBI:15379"/>
        <dbReference type="ChEBI" id="CHEBI:18421"/>
        <dbReference type="ChEBI" id="CHEBI:57783"/>
        <dbReference type="ChEBI" id="CHEBI:58349"/>
    </reaction>
</comment>
<evidence type="ECO:0000256" key="6">
    <source>
        <dbReference type="ARBA" id="ARBA00022989"/>
    </source>
</evidence>
<dbReference type="GO" id="GO:0016491">
    <property type="term" value="F:oxidoreductase activity"/>
    <property type="evidence" value="ECO:0007669"/>
    <property type="project" value="UniProtKB-KW"/>
</dbReference>
<evidence type="ECO:0000256" key="10">
    <source>
        <dbReference type="ARBA" id="ARBA00023180"/>
    </source>
</evidence>
<dbReference type="GO" id="GO:0005886">
    <property type="term" value="C:plasma membrane"/>
    <property type="evidence" value="ECO:0007669"/>
    <property type="project" value="UniProtKB-SubCell"/>
</dbReference>
<dbReference type="SUPFAM" id="SSF63380">
    <property type="entry name" value="Riboflavin synthase domain-like"/>
    <property type="match status" value="1"/>
</dbReference>
<keyword evidence="8" id="KW-0408">Iron</keyword>
<evidence type="ECO:0000256" key="5">
    <source>
        <dbReference type="ARBA" id="ARBA00022723"/>
    </source>
</evidence>
<dbReference type="PROSITE" id="PS51384">
    <property type="entry name" value="FAD_FR"/>
    <property type="match status" value="1"/>
</dbReference>
<keyword evidence="10" id="KW-0325">Glycoprotein</keyword>
<dbReference type="SUPFAM" id="SSF52343">
    <property type="entry name" value="Ferredoxin reductase-like, C-terminal NADP-linked domain"/>
    <property type="match status" value="1"/>
</dbReference>
<evidence type="ECO:0000313" key="15">
    <source>
        <dbReference type="Proteomes" id="UP001519460"/>
    </source>
</evidence>
<dbReference type="Pfam" id="PF08022">
    <property type="entry name" value="FAD_binding_8"/>
    <property type="match status" value="1"/>
</dbReference>
<keyword evidence="3" id="KW-0349">Heme</keyword>
<dbReference type="GO" id="GO:0046872">
    <property type="term" value="F:metal ion binding"/>
    <property type="evidence" value="ECO:0007669"/>
    <property type="project" value="UniProtKB-KW"/>
</dbReference>
<evidence type="ECO:0000256" key="1">
    <source>
        <dbReference type="ARBA" id="ARBA00004651"/>
    </source>
</evidence>
<keyword evidence="7" id="KW-0560">Oxidoreductase</keyword>
<evidence type="ECO:0000256" key="4">
    <source>
        <dbReference type="ARBA" id="ARBA00022692"/>
    </source>
</evidence>
<dbReference type="InterPro" id="IPR050369">
    <property type="entry name" value="RBOH/FRE"/>
</dbReference>
<dbReference type="InterPro" id="IPR017938">
    <property type="entry name" value="Riboflavin_synthase-like_b-brl"/>
</dbReference>
<dbReference type="AlphaFoldDB" id="A0ABD0LKH4"/>
<dbReference type="PANTHER" id="PTHR11972:SF191">
    <property type="entry name" value="FAD-BINDING FR-TYPE DOMAIN-CONTAINING PROTEIN"/>
    <property type="match status" value="1"/>
</dbReference>
<dbReference type="Pfam" id="PF08030">
    <property type="entry name" value="NAD_binding_6"/>
    <property type="match status" value="1"/>
</dbReference>
<feature type="domain" description="FAD-binding FR-type" evidence="13">
    <location>
        <begin position="114"/>
        <end position="224"/>
    </location>
</feature>
<dbReference type="InterPro" id="IPR013112">
    <property type="entry name" value="FAD-bd_8"/>
</dbReference>
<dbReference type="FunFam" id="3.40.50.80:FF:000004">
    <property type="entry name" value="NADPH oxidase isoform 2"/>
    <property type="match status" value="1"/>
</dbReference>
<evidence type="ECO:0000313" key="14">
    <source>
        <dbReference type="EMBL" id="KAK7500036.1"/>
    </source>
</evidence>
<keyword evidence="15" id="KW-1185">Reference proteome</keyword>
<organism evidence="14 15">
    <name type="scientific">Batillaria attramentaria</name>
    <dbReference type="NCBI Taxonomy" id="370345"/>
    <lineage>
        <taxon>Eukaryota</taxon>
        <taxon>Metazoa</taxon>
        <taxon>Spiralia</taxon>
        <taxon>Lophotrochozoa</taxon>
        <taxon>Mollusca</taxon>
        <taxon>Gastropoda</taxon>
        <taxon>Caenogastropoda</taxon>
        <taxon>Sorbeoconcha</taxon>
        <taxon>Cerithioidea</taxon>
        <taxon>Batillariidae</taxon>
        <taxon>Batillaria</taxon>
    </lineage>
</organism>
<evidence type="ECO:0000256" key="2">
    <source>
        <dbReference type="ARBA" id="ARBA00022475"/>
    </source>
</evidence>
<accession>A0ABD0LKH4</accession>
<feature type="transmembrane region" description="Helical" evidence="12">
    <location>
        <begin position="34"/>
        <end position="54"/>
    </location>
</feature>
<protein>
    <recommendedName>
        <fullName evidence="13">FAD-binding FR-type domain-containing protein</fullName>
    </recommendedName>
</protein>
<name>A0ABD0LKH4_9CAEN</name>
<comment type="subcellular location">
    <subcellularLocation>
        <location evidence="1">Cell membrane</location>
        <topology evidence="1">Multi-pass membrane protein</topology>
    </subcellularLocation>
</comment>
<dbReference type="FunFam" id="2.40.30.10:FF:000030">
    <property type="entry name" value="cytochrome b-245 heavy chain"/>
    <property type="match status" value="1"/>
</dbReference>
<proteinExistence type="predicted"/>
<evidence type="ECO:0000256" key="12">
    <source>
        <dbReference type="SAM" id="Phobius"/>
    </source>
</evidence>
<dbReference type="PRINTS" id="PR00466">
    <property type="entry name" value="GP91PHOX"/>
</dbReference>
<keyword evidence="5" id="KW-0479">Metal-binding</keyword>
<keyword evidence="9 12" id="KW-0472">Membrane</keyword>
<dbReference type="InterPro" id="IPR039261">
    <property type="entry name" value="FNR_nucleotide-bd"/>
</dbReference>
<evidence type="ECO:0000259" key="13">
    <source>
        <dbReference type="PROSITE" id="PS51384"/>
    </source>
</evidence>
<dbReference type="InterPro" id="IPR017927">
    <property type="entry name" value="FAD-bd_FR_type"/>
</dbReference>
<keyword evidence="4 12" id="KW-0812">Transmembrane</keyword>